<comment type="subunit">
    <text evidence="7 9">The RNAP catalytic core consists of 2 alpha, 1 beta, 1 beta' and 1 omega subunit. When a sigma factor is associated with the core the holoenzyme is formed, which can initiate transcription.</text>
</comment>
<name>A0A0R1F4Z7_9LACO</name>
<evidence type="ECO:0000259" key="15">
    <source>
        <dbReference type="Pfam" id="PF10385"/>
    </source>
</evidence>
<accession>A0A0R1F4Z7</accession>
<evidence type="ECO:0000256" key="7">
    <source>
        <dbReference type="HAMAP-Rule" id="MF_01321"/>
    </source>
</evidence>
<evidence type="ECO:0000259" key="10">
    <source>
        <dbReference type="Pfam" id="PF00562"/>
    </source>
</evidence>
<dbReference type="InterPro" id="IPR007121">
    <property type="entry name" value="RNA_pol_bsu_CS"/>
</dbReference>
<dbReference type="SUPFAM" id="SSF64484">
    <property type="entry name" value="beta and beta-prime subunits of DNA dependent RNA-polymerase"/>
    <property type="match status" value="1"/>
</dbReference>
<dbReference type="NCBIfam" id="NF001616">
    <property type="entry name" value="PRK00405.1"/>
    <property type="match status" value="1"/>
</dbReference>
<keyword evidence="5 7" id="KW-0804">Transcription</keyword>
<dbReference type="GO" id="GO:0003899">
    <property type="term" value="F:DNA-directed RNA polymerase activity"/>
    <property type="evidence" value="ECO:0007669"/>
    <property type="project" value="UniProtKB-UniRule"/>
</dbReference>
<dbReference type="GO" id="GO:0006351">
    <property type="term" value="P:DNA-templated transcription"/>
    <property type="evidence" value="ECO:0007669"/>
    <property type="project" value="UniProtKB-UniRule"/>
</dbReference>
<dbReference type="InterPro" id="IPR007644">
    <property type="entry name" value="RNA_pol_bsu_protrusion"/>
</dbReference>
<organism evidence="16 17">
    <name type="scientific">Loigolactobacillus coryniformis subsp. coryniformis KCTC 3167 = DSM 20001</name>
    <dbReference type="NCBI Taxonomy" id="913848"/>
    <lineage>
        <taxon>Bacteria</taxon>
        <taxon>Bacillati</taxon>
        <taxon>Bacillota</taxon>
        <taxon>Bacilli</taxon>
        <taxon>Lactobacillales</taxon>
        <taxon>Lactobacillaceae</taxon>
        <taxon>Loigolactobacillus</taxon>
    </lineage>
</organism>
<comment type="function">
    <text evidence="1 7 9">DNA-dependent RNA polymerase catalyzes the transcription of DNA into RNA using the four ribonucleoside triphosphates as substrates.</text>
</comment>
<keyword evidence="2 7" id="KW-0240">DNA-directed RNA polymerase</keyword>
<gene>
    <name evidence="7" type="primary">rpoB</name>
    <name evidence="16" type="ORF">FD22_GL001786</name>
</gene>
<dbReference type="InterPro" id="IPR015712">
    <property type="entry name" value="DNA-dir_RNA_pol_su2"/>
</dbReference>
<dbReference type="CDD" id="cd00653">
    <property type="entry name" value="RNA_pol_B_RPB2"/>
    <property type="match status" value="1"/>
</dbReference>
<feature type="domain" description="RNA polymerase beta subunit protrusion" evidence="13">
    <location>
        <begin position="31"/>
        <end position="462"/>
    </location>
</feature>
<dbReference type="NCBIfam" id="TIGR02013">
    <property type="entry name" value="rpoB"/>
    <property type="match status" value="1"/>
</dbReference>
<dbReference type="PATRIC" id="fig|913848.6.peg.1829"/>
<dbReference type="GeneID" id="65916307"/>
<proteinExistence type="inferred from homology"/>
<evidence type="ECO:0000256" key="4">
    <source>
        <dbReference type="ARBA" id="ARBA00022695"/>
    </source>
</evidence>
<dbReference type="InterPro" id="IPR007641">
    <property type="entry name" value="RNA_pol_Rpb2_7"/>
</dbReference>
<dbReference type="InterPro" id="IPR007120">
    <property type="entry name" value="DNA-dir_RNAP_su2_dom"/>
</dbReference>
<dbReference type="GO" id="GO:0000428">
    <property type="term" value="C:DNA-directed RNA polymerase complex"/>
    <property type="evidence" value="ECO:0007669"/>
    <property type="project" value="UniProtKB-KW"/>
</dbReference>
<dbReference type="InterPro" id="IPR037033">
    <property type="entry name" value="DNA-dir_RNAP_su2_hyb_sf"/>
</dbReference>
<dbReference type="InterPro" id="IPR014724">
    <property type="entry name" value="RNA_pol_RPB2_OB-fold"/>
</dbReference>
<sequence>MNNLAGHLVKYGKHRTRRSYSRIKEVLDLPNLIEIQSNSYNWFLDEGLKEMFNDIMPIDDFAGNLSLEFVDYELLEPKYTVEEARQHDANYSAPLHVTLRLTNHETGEIKSQNVFFGDFPLMTDQGTFIINGAERVIVSQLVRSPGVYYNSEVDKNGRTIYGTTVIPNRGAWLELETDAKDISYVRIDRTRKIPMSELIRALGFGSDDDIIGMLGNNESLMLTMEKDVHKNADDSRVEEALKDIYERLRPGEPKTADSSRSLLNARFFDPKRYDLAAVGRYKINKKLSLKTRLLNQTLAETLADPDTGEVIAQKGDVVDRQVMEKLSPYLDREDFMTTTYTPSDEGAVTDPMTLQTIKVESKRNPETVVPIIGNGHIELSWKHIRPADIIASMNYFLNLQEGIGSTDDIDHLGNRRIRSVGELLQNQFRIGLSRMERVVRERMSIQDTSTVTPQQLINIRPVVASIKEFFGSSQLSQFMDQTNPLGELTHKRRLSALGPGGLTRDRASYEVRDVHYTHYGRMCPIETPEGPNIGLINSLASYAVVNKYGFIETPYRRVDWNTHKVTDKIDYLTADEEDNYVVAQANSLLNEDGSFVDDTVLARREEDNLEISVDRVDYMDVSPKQVVAVATACIPFLENDDSNRALMGANMQRQAVPLINPHAPLVGTGMEYKAAHDSGTAVVAKNAGTVEYVDAKQVRVRREDGSLDKYDLMKYRRSNSGKSYNQRPIVKLGDHIDVSEILADGPAMENGELALGQNPIIAFMTWNMYNYEDAIVLSEKLVREDAYTSIHIEEYESEARDTKLGPEEITREIPNVGEDALKDLDEFGIVRIGAEVKDGDLLVGKVTPKGVTELSAEERLLHAIFGEKAREVRDTSLRVPHGGGGIIQDVKIFTREAGDELSPGVNMMVRVYIAQKRKIQVGDKMAGRHGNKGTVSIVVPEEDMPFLPDGTPVDICLSPMGVPSRMNIGQVIELHLGMAARNLGIHVATPVFDGAQDQDIWAAVKEAGMDDDAKSVLYDGRTGEPFANRVSVGVMYYMKLAHMVDDKMHARSIGPYSLVTQQPLGGKAQFGGQRFGEMEVWALEAYGAAYTLQEILTYKSDDVVGRVKTYEAIVKGEPIPKPGVPESFRVLVKELQSLGLDMKVLDADKQEIELRDMDDEDDEVVSVDALSKFAKEQEAQKAKKAAEEAANASGDSDNK</sequence>
<feature type="domain" description="RNA polymerase Rpb2" evidence="12">
    <location>
        <begin position="382"/>
        <end position="418"/>
    </location>
</feature>
<dbReference type="Gene3D" id="2.30.150.10">
    <property type="entry name" value="DNA-directed RNA polymerase, beta subunit, external 1 domain"/>
    <property type="match status" value="1"/>
</dbReference>
<evidence type="ECO:0000256" key="6">
    <source>
        <dbReference type="ARBA" id="ARBA00048552"/>
    </source>
</evidence>
<evidence type="ECO:0000259" key="14">
    <source>
        <dbReference type="Pfam" id="PF04565"/>
    </source>
</evidence>
<reference evidence="16 17" key="1">
    <citation type="journal article" date="2015" name="Genome Announc.">
        <title>Expanding the biotechnology potential of lactobacilli through comparative genomics of 213 strains and associated genera.</title>
        <authorList>
            <person name="Sun Z."/>
            <person name="Harris H.M."/>
            <person name="McCann A."/>
            <person name="Guo C."/>
            <person name="Argimon S."/>
            <person name="Zhang W."/>
            <person name="Yang X."/>
            <person name="Jeffery I.B."/>
            <person name="Cooney J.C."/>
            <person name="Kagawa T.F."/>
            <person name="Liu W."/>
            <person name="Song Y."/>
            <person name="Salvetti E."/>
            <person name="Wrobel A."/>
            <person name="Rasinkangas P."/>
            <person name="Parkhill J."/>
            <person name="Rea M.C."/>
            <person name="O'Sullivan O."/>
            <person name="Ritari J."/>
            <person name="Douillard F.P."/>
            <person name="Paul Ross R."/>
            <person name="Yang R."/>
            <person name="Briner A.E."/>
            <person name="Felis G.E."/>
            <person name="de Vos W.M."/>
            <person name="Barrangou R."/>
            <person name="Klaenhammer T.R."/>
            <person name="Caufield P.W."/>
            <person name="Cui Y."/>
            <person name="Zhang H."/>
            <person name="O'Toole P.W."/>
        </authorList>
    </citation>
    <scope>NUCLEOTIDE SEQUENCE [LARGE SCALE GENOMIC DNA]</scope>
    <source>
        <strain evidence="16 17">DSM 20001</strain>
    </source>
</reference>
<dbReference type="Pfam" id="PF04563">
    <property type="entry name" value="RNA_pol_Rpb2_1"/>
    <property type="match status" value="1"/>
</dbReference>
<comment type="similarity">
    <text evidence="7 8">Belongs to the RNA polymerase beta chain family.</text>
</comment>
<dbReference type="InterPro" id="IPR007645">
    <property type="entry name" value="RNA_pol_Rpb2_3"/>
</dbReference>
<evidence type="ECO:0000259" key="13">
    <source>
        <dbReference type="Pfam" id="PF04563"/>
    </source>
</evidence>
<dbReference type="Pfam" id="PF10385">
    <property type="entry name" value="RNA_pol_Rpb2_45"/>
    <property type="match status" value="1"/>
</dbReference>
<dbReference type="PROSITE" id="PS01166">
    <property type="entry name" value="RNA_POL_BETA"/>
    <property type="match status" value="1"/>
</dbReference>
<dbReference type="InterPro" id="IPR019462">
    <property type="entry name" value="DNA-dir_RNA_pol_bsu_external_1"/>
</dbReference>
<keyword evidence="3 7" id="KW-0808">Transferase</keyword>
<dbReference type="GO" id="GO:0003677">
    <property type="term" value="F:DNA binding"/>
    <property type="evidence" value="ECO:0007669"/>
    <property type="project" value="UniProtKB-UniRule"/>
</dbReference>
<dbReference type="GO" id="GO:0032549">
    <property type="term" value="F:ribonucleoside binding"/>
    <property type="evidence" value="ECO:0007669"/>
    <property type="project" value="InterPro"/>
</dbReference>
<dbReference type="InterPro" id="IPR042107">
    <property type="entry name" value="DNA-dir_RNA_pol_bsu_ext_1_sf"/>
</dbReference>
<dbReference type="Pfam" id="PF00562">
    <property type="entry name" value="RNA_pol_Rpb2_6"/>
    <property type="match status" value="1"/>
</dbReference>
<comment type="catalytic activity">
    <reaction evidence="6 7 9">
        <text>RNA(n) + a ribonucleoside 5'-triphosphate = RNA(n+1) + diphosphate</text>
        <dbReference type="Rhea" id="RHEA:21248"/>
        <dbReference type="Rhea" id="RHEA-COMP:14527"/>
        <dbReference type="Rhea" id="RHEA-COMP:17342"/>
        <dbReference type="ChEBI" id="CHEBI:33019"/>
        <dbReference type="ChEBI" id="CHEBI:61557"/>
        <dbReference type="ChEBI" id="CHEBI:140395"/>
        <dbReference type="EC" id="2.7.7.6"/>
    </reaction>
</comment>
<feature type="domain" description="RNA polymerase Rpb2" evidence="14">
    <location>
        <begin position="477"/>
        <end position="545"/>
    </location>
</feature>
<dbReference type="eggNOG" id="COG0085">
    <property type="taxonomic scope" value="Bacteria"/>
</dbReference>
<dbReference type="AlphaFoldDB" id="A0A0R1F4Z7"/>
<protein>
    <recommendedName>
        <fullName evidence="7 9">DNA-directed RNA polymerase subunit beta</fullName>
        <shortName evidence="7">RNAP subunit beta</shortName>
        <ecNumber evidence="7 9">2.7.7.6</ecNumber>
    </recommendedName>
    <alternativeName>
        <fullName evidence="7">RNA polymerase subunit beta</fullName>
    </alternativeName>
    <alternativeName>
        <fullName evidence="7">Transcriptase subunit beta</fullName>
    </alternativeName>
</protein>
<feature type="domain" description="RNA polymerase Rpb2" evidence="11">
    <location>
        <begin position="1071"/>
        <end position="1145"/>
    </location>
</feature>
<feature type="domain" description="DNA-directed RNA polymerase beta subunit external 1" evidence="15">
    <location>
        <begin position="555"/>
        <end position="622"/>
    </location>
</feature>
<evidence type="ECO:0000259" key="12">
    <source>
        <dbReference type="Pfam" id="PF04561"/>
    </source>
</evidence>
<dbReference type="Pfam" id="PF04561">
    <property type="entry name" value="RNA_pol_Rpb2_2"/>
    <property type="match status" value="2"/>
</dbReference>
<dbReference type="Gene3D" id="3.90.1100.10">
    <property type="match status" value="2"/>
</dbReference>
<evidence type="ECO:0000256" key="2">
    <source>
        <dbReference type="ARBA" id="ARBA00022478"/>
    </source>
</evidence>
<feature type="domain" description="RNA polymerase Rpb2" evidence="12">
    <location>
        <begin position="143"/>
        <end position="296"/>
    </location>
</feature>
<dbReference type="HAMAP" id="MF_01321">
    <property type="entry name" value="RNApol_bact_RpoB"/>
    <property type="match status" value="1"/>
</dbReference>
<dbReference type="Gene3D" id="2.40.50.100">
    <property type="match status" value="1"/>
</dbReference>
<evidence type="ECO:0000256" key="1">
    <source>
        <dbReference type="ARBA" id="ARBA00004026"/>
    </source>
</evidence>
<dbReference type="Pfam" id="PF04560">
    <property type="entry name" value="RNA_pol_Rpb2_7"/>
    <property type="match status" value="1"/>
</dbReference>
<comment type="caution">
    <text evidence="16">The sequence shown here is derived from an EMBL/GenBank/DDBJ whole genome shotgun (WGS) entry which is preliminary data.</text>
</comment>
<dbReference type="Gene3D" id="2.40.50.150">
    <property type="match status" value="1"/>
</dbReference>
<dbReference type="Gene3D" id="2.40.270.10">
    <property type="entry name" value="DNA-directed RNA polymerase, subunit 2, domain 6"/>
    <property type="match status" value="1"/>
</dbReference>
<dbReference type="InterPro" id="IPR007642">
    <property type="entry name" value="RNA_pol_Rpb2_2"/>
</dbReference>
<dbReference type="RefSeq" id="WP_003679860.1">
    <property type="nucleotide sequence ID" value="NZ_AZCN01000050.1"/>
</dbReference>
<evidence type="ECO:0000256" key="5">
    <source>
        <dbReference type="ARBA" id="ARBA00023163"/>
    </source>
</evidence>
<dbReference type="Gene3D" id="3.90.1800.10">
    <property type="entry name" value="RNA polymerase alpha subunit dimerisation domain"/>
    <property type="match status" value="1"/>
</dbReference>
<dbReference type="PANTHER" id="PTHR20856">
    <property type="entry name" value="DNA-DIRECTED RNA POLYMERASE I SUBUNIT 2"/>
    <property type="match status" value="1"/>
</dbReference>
<dbReference type="InterPro" id="IPR010243">
    <property type="entry name" value="RNA_pol_bsu_bac"/>
</dbReference>
<evidence type="ECO:0000256" key="9">
    <source>
        <dbReference type="RuleBase" id="RU363031"/>
    </source>
</evidence>
<feature type="domain" description="DNA-directed RNA polymerase subunit 2 hybrid-binding" evidence="10">
    <location>
        <begin position="683"/>
        <end position="1069"/>
    </location>
</feature>
<evidence type="ECO:0000313" key="16">
    <source>
        <dbReference type="EMBL" id="KRK15363.1"/>
    </source>
</evidence>
<dbReference type="EC" id="2.7.7.6" evidence="7 9"/>
<evidence type="ECO:0000256" key="3">
    <source>
        <dbReference type="ARBA" id="ARBA00022679"/>
    </source>
</evidence>
<keyword evidence="4 7" id="KW-0548">Nucleotidyltransferase</keyword>
<evidence type="ECO:0000259" key="11">
    <source>
        <dbReference type="Pfam" id="PF04560"/>
    </source>
</evidence>
<evidence type="ECO:0000256" key="8">
    <source>
        <dbReference type="RuleBase" id="RU000434"/>
    </source>
</evidence>
<dbReference type="FunFam" id="3.90.1800.10:FF:000001">
    <property type="entry name" value="DNA-directed RNA polymerase subunit beta"/>
    <property type="match status" value="1"/>
</dbReference>
<dbReference type="Proteomes" id="UP000051181">
    <property type="component" value="Unassembled WGS sequence"/>
</dbReference>
<evidence type="ECO:0000313" key="17">
    <source>
        <dbReference type="Proteomes" id="UP000051181"/>
    </source>
</evidence>
<dbReference type="Pfam" id="PF04565">
    <property type="entry name" value="RNA_pol_Rpb2_3"/>
    <property type="match status" value="1"/>
</dbReference>
<dbReference type="EMBL" id="AZCN01000050">
    <property type="protein sequence ID" value="KRK15363.1"/>
    <property type="molecule type" value="Genomic_DNA"/>
</dbReference>